<feature type="domain" description="S1 motif" evidence="2">
    <location>
        <begin position="7"/>
        <end position="75"/>
    </location>
</feature>
<feature type="compositionally biased region" description="Basic residues" evidence="1">
    <location>
        <begin position="181"/>
        <end position="190"/>
    </location>
</feature>
<dbReference type="GO" id="GO:0003729">
    <property type="term" value="F:mRNA binding"/>
    <property type="evidence" value="ECO:0007669"/>
    <property type="project" value="TreeGrafter"/>
</dbReference>
<evidence type="ECO:0000313" key="3">
    <source>
        <dbReference type="EMBL" id="SCZ76123.1"/>
    </source>
</evidence>
<dbReference type="Pfam" id="PF00575">
    <property type="entry name" value="S1"/>
    <property type="match status" value="1"/>
</dbReference>
<organism evidence="3 4">
    <name type="scientific">Acidaminobacter hydrogenoformans DSM 2784</name>
    <dbReference type="NCBI Taxonomy" id="1120920"/>
    <lineage>
        <taxon>Bacteria</taxon>
        <taxon>Bacillati</taxon>
        <taxon>Bacillota</taxon>
        <taxon>Clostridia</taxon>
        <taxon>Peptostreptococcales</taxon>
        <taxon>Acidaminobacteraceae</taxon>
        <taxon>Acidaminobacter</taxon>
    </lineage>
</organism>
<dbReference type="InterPro" id="IPR012340">
    <property type="entry name" value="NA-bd_OB-fold"/>
</dbReference>
<dbReference type="AlphaFoldDB" id="A0A1G5RPS1"/>
<dbReference type="GO" id="GO:0006412">
    <property type="term" value="P:translation"/>
    <property type="evidence" value="ECO:0007669"/>
    <property type="project" value="TreeGrafter"/>
</dbReference>
<name>A0A1G5RPS1_9FIRM</name>
<gene>
    <name evidence="3" type="ORF">SAMN03080599_00080</name>
</gene>
<feature type="compositionally biased region" description="Polar residues" evidence="1">
    <location>
        <begin position="115"/>
        <end position="126"/>
    </location>
</feature>
<dbReference type="RefSeq" id="WP_092588907.1">
    <property type="nucleotide sequence ID" value="NZ_FMWL01000001.1"/>
</dbReference>
<dbReference type="SUPFAM" id="SSF50249">
    <property type="entry name" value="Nucleic acid-binding proteins"/>
    <property type="match status" value="1"/>
</dbReference>
<protein>
    <submittedName>
        <fullName evidence="3">S1 RNA binding domain protein</fullName>
    </submittedName>
</protein>
<dbReference type="SMART" id="SM00316">
    <property type="entry name" value="S1"/>
    <property type="match status" value="1"/>
</dbReference>
<dbReference type="Gene3D" id="2.40.50.140">
    <property type="entry name" value="Nucleic acid-binding proteins"/>
    <property type="match status" value="1"/>
</dbReference>
<dbReference type="OrthoDB" id="9810507at2"/>
<evidence type="ECO:0000259" key="2">
    <source>
        <dbReference type="PROSITE" id="PS50126"/>
    </source>
</evidence>
<keyword evidence="4" id="KW-1185">Reference proteome</keyword>
<dbReference type="PROSITE" id="PS50126">
    <property type="entry name" value="S1"/>
    <property type="match status" value="1"/>
</dbReference>
<proteinExistence type="predicted"/>
<evidence type="ECO:0000256" key="1">
    <source>
        <dbReference type="SAM" id="MobiDB-lite"/>
    </source>
</evidence>
<dbReference type="PANTHER" id="PTHR10724">
    <property type="entry name" value="30S RIBOSOMAL PROTEIN S1"/>
    <property type="match status" value="1"/>
</dbReference>
<sequence>MSAVEIGNIVDGVVTGITSFGAFIQLPDGKTGLCHISEIADSYVKNVSDFLKESQPVKVKIINIDDKGKVSLSIRQAMPKSENAPAAAQGQGYQGRPQGGSPRPQGSGPRPQGNAPRSQGYGNRSSDSGRDQRPGNRPSSPAPYHASKPQGFRSDRNSSGGGGFEDMLSSFIKDSDDKLKGIKKNAKSSRRGNGFSTKTK</sequence>
<dbReference type="InterPro" id="IPR003029">
    <property type="entry name" value="S1_domain"/>
</dbReference>
<feature type="compositionally biased region" description="Low complexity" evidence="1">
    <location>
        <begin position="84"/>
        <end position="113"/>
    </location>
</feature>
<feature type="region of interest" description="Disordered" evidence="1">
    <location>
        <begin position="79"/>
        <end position="200"/>
    </location>
</feature>
<dbReference type="EMBL" id="FMWL01000001">
    <property type="protein sequence ID" value="SCZ76123.1"/>
    <property type="molecule type" value="Genomic_DNA"/>
</dbReference>
<evidence type="ECO:0000313" key="4">
    <source>
        <dbReference type="Proteomes" id="UP000199208"/>
    </source>
</evidence>
<dbReference type="InterPro" id="IPR050437">
    <property type="entry name" value="Ribos_protein_bS1-like"/>
</dbReference>
<reference evidence="3 4" key="1">
    <citation type="submission" date="2016-10" db="EMBL/GenBank/DDBJ databases">
        <authorList>
            <person name="de Groot N.N."/>
        </authorList>
    </citation>
    <scope>NUCLEOTIDE SEQUENCE [LARGE SCALE GENOMIC DNA]</scope>
    <source>
        <strain evidence="3 4">DSM 2784</strain>
    </source>
</reference>
<accession>A0A1G5RPS1</accession>
<dbReference type="CDD" id="cd05692">
    <property type="entry name" value="S1_RPS1_repeat_hs4"/>
    <property type="match status" value="1"/>
</dbReference>
<dbReference type="STRING" id="1120920.SAMN03080599_00080"/>
<dbReference type="GO" id="GO:0003735">
    <property type="term" value="F:structural constituent of ribosome"/>
    <property type="evidence" value="ECO:0007669"/>
    <property type="project" value="TreeGrafter"/>
</dbReference>
<dbReference type="Proteomes" id="UP000199208">
    <property type="component" value="Unassembled WGS sequence"/>
</dbReference>